<dbReference type="Pfam" id="PF14255">
    <property type="entry name" value="Zn_ribbon_21"/>
    <property type="match status" value="1"/>
</dbReference>
<dbReference type="PIRSF" id="PIRSF037225">
    <property type="entry name" value="UCP037225"/>
    <property type="match status" value="1"/>
</dbReference>
<evidence type="ECO:0008006" key="3">
    <source>
        <dbReference type="Google" id="ProtNLM"/>
    </source>
</evidence>
<evidence type="ECO:0000313" key="2">
    <source>
        <dbReference type="Proteomes" id="UP000320496"/>
    </source>
</evidence>
<dbReference type="InterPro" id="IPR025990">
    <property type="entry name" value="zinc_ribbon_bacterial"/>
</dbReference>
<dbReference type="InterPro" id="IPR017143">
    <property type="entry name" value="UCP037225"/>
</dbReference>
<accession>A0A517Z000</accession>
<keyword evidence="2" id="KW-1185">Reference proteome</keyword>
<proteinExistence type="predicted"/>
<protein>
    <recommendedName>
        <fullName evidence="3">CPXCG motif-containing cysteine-rich protein</fullName>
    </recommendedName>
</protein>
<evidence type="ECO:0000313" key="1">
    <source>
        <dbReference type="EMBL" id="QDU35814.1"/>
    </source>
</evidence>
<dbReference type="KEGG" id="mri:Mal4_00960"/>
<gene>
    <name evidence="1" type="ORF">Mal4_00960</name>
</gene>
<dbReference type="Proteomes" id="UP000320496">
    <property type="component" value="Chromosome"/>
</dbReference>
<reference evidence="1 2" key="1">
    <citation type="submission" date="2019-02" db="EMBL/GenBank/DDBJ databases">
        <title>Deep-cultivation of Planctomycetes and their phenomic and genomic characterization uncovers novel biology.</title>
        <authorList>
            <person name="Wiegand S."/>
            <person name="Jogler M."/>
            <person name="Boedeker C."/>
            <person name="Pinto D."/>
            <person name="Vollmers J."/>
            <person name="Rivas-Marin E."/>
            <person name="Kohn T."/>
            <person name="Peeters S.H."/>
            <person name="Heuer A."/>
            <person name="Rast P."/>
            <person name="Oberbeckmann S."/>
            <person name="Bunk B."/>
            <person name="Jeske O."/>
            <person name="Meyerdierks A."/>
            <person name="Storesund J.E."/>
            <person name="Kallscheuer N."/>
            <person name="Luecker S."/>
            <person name="Lage O.M."/>
            <person name="Pohl T."/>
            <person name="Merkel B.J."/>
            <person name="Hornburger P."/>
            <person name="Mueller R.-W."/>
            <person name="Bruemmer F."/>
            <person name="Labrenz M."/>
            <person name="Spormann A.M."/>
            <person name="Op den Camp H."/>
            <person name="Overmann J."/>
            <person name="Amann R."/>
            <person name="Jetten M.S.M."/>
            <person name="Mascher T."/>
            <person name="Medema M.H."/>
            <person name="Devos D.P."/>
            <person name="Kaster A.-K."/>
            <person name="Ovreas L."/>
            <person name="Rohde M."/>
            <person name="Galperin M.Y."/>
            <person name="Jogler C."/>
        </authorList>
    </citation>
    <scope>NUCLEOTIDE SEQUENCE [LARGE SCALE GENOMIC DNA]</scope>
    <source>
        <strain evidence="1 2">Mal4</strain>
    </source>
</reference>
<sequence>MAMDEAEYICPSCGEPIVTPVDVSMGREQEYTEDCPVCCHPVTLKVTVTRPDDIRVDAEHE</sequence>
<name>A0A517Z000_9PLAN</name>
<dbReference type="AlphaFoldDB" id="A0A517Z000"/>
<dbReference type="EMBL" id="CP036275">
    <property type="protein sequence ID" value="QDU35814.1"/>
    <property type="molecule type" value="Genomic_DNA"/>
</dbReference>
<organism evidence="1 2">
    <name type="scientific">Maioricimonas rarisocia</name>
    <dbReference type="NCBI Taxonomy" id="2528026"/>
    <lineage>
        <taxon>Bacteria</taxon>
        <taxon>Pseudomonadati</taxon>
        <taxon>Planctomycetota</taxon>
        <taxon>Planctomycetia</taxon>
        <taxon>Planctomycetales</taxon>
        <taxon>Planctomycetaceae</taxon>
        <taxon>Maioricimonas</taxon>
    </lineage>
</organism>